<dbReference type="OrthoDB" id="9806701at2"/>
<evidence type="ECO:0000313" key="8">
    <source>
        <dbReference type="Proteomes" id="UP000194873"/>
    </source>
</evidence>
<reference evidence="7 8" key="1">
    <citation type="submission" date="2017-01" db="EMBL/GenBank/DDBJ databases">
        <title>A new Hymenobacter.</title>
        <authorList>
            <person name="Liang Y."/>
            <person name="Feng F."/>
        </authorList>
    </citation>
    <scope>NUCLEOTIDE SEQUENCE [LARGE SCALE GENOMIC DNA]</scope>
    <source>
        <strain evidence="7">MIMBbqt21</strain>
    </source>
</reference>
<dbReference type="GO" id="GO:0006680">
    <property type="term" value="P:glucosylceramide catabolic process"/>
    <property type="evidence" value="ECO:0007669"/>
    <property type="project" value="TreeGrafter"/>
</dbReference>
<keyword evidence="8" id="KW-1185">Reference proteome</keyword>
<proteinExistence type="inferred from homology"/>
<dbReference type="PANTHER" id="PTHR11069">
    <property type="entry name" value="GLUCOSYLCERAMIDASE"/>
    <property type="match status" value="1"/>
</dbReference>
<dbReference type="RefSeq" id="WP_086594687.1">
    <property type="nucleotide sequence ID" value="NZ_MTSE01000006.1"/>
</dbReference>
<dbReference type="AlphaFoldDB" id="A0A243WCV5"/>
<dbReference type="Pfam" id="PF02055">
    <property type="entry name" value="Glyco_hydro_30"/>
    <property type="match status" value="2"/>
</dbReference>
<dbReference type="InterPro" id="IPR013780">
    <property type="entry name" value="Glyco_hydro_b"/>
</dbReference>
<dbReference type="PRINTS" id="PR00843">
    <property type="entry name" value="GLHYDRLASE30"/>
</dbReference>
<name>A0A243WCV5_9BACT</name>
<feature type="domain" description="Glycosyl hydrolase family 30 beta sandwich" evidence="6">
    <location>
        <begin position="415"/>
        <end position="473"/>
    </location>
</feature>
<dbReference type="InterPro" id="IPR001139">
    <property type="entry name" value="Glyco_hydro_30"/>
</dbReference>
<keyword evidence="4 7" id="KW-0326">Glycosidase</keyword>
<dbReference type="InterPro" id="IPR033453">
    <property type="entry name" value="Glyco_hydro_30_TIM-barrel"/>
</dbReference>
<dbReference type="GO" id="GO:0016020">
    <property type="term" value="C:membrane"/>
    <property type="evidence" value="ECO:0007669"/>
    <property type="project" value="GOC"/>
</dbReference>
<evidence type="ECO:0000313" key="7">
    <source>
        <dbReference type="EMBL" id="OUJ73491.1"/>
    </source>
</evidence>
<dbReference type="Pfam" id="PF17189">
    <property type="entry name" value="Glyco_hydro_30C"/>
    <property type="match status" value="1"/>
</dbReference>
<evidence type="ECO:0000259" key="6">
    <source>
        <dbReference type="Pfam" id="PF17189"/>
    </source>
</evidence>
<dbReference type="SUPFAM" id="SSF51445">
    <property type="entry name" value="(Trans)glycosidases"/>
    <property type="match status" value="1"/>
</dbReference>
<feature type="domain" description="Glycosyl hydrolase family 30 TIM-barrel" evidence="5">
    <location>
        <begin position="61"/>
        <end position="172"/>
    </location>
</feature>
<gene>
    <name evidence="7" type="ORF">BXP70_13880</name>
</gene>
<dbReference type="InterPro" id="IPR033452">
    <property type="entry name" value="GH30_C"/>
</dbReference>
<comment type="similarity">
    <text evidence="1 4">Belongs to the glycosyl hydrolase 30 family.</text>
</comment>
<dbReference type="Proteomes" id="UP000194873">
    <property type="component" value="Unassembled WGS sequence"/>
</dbReference>
<dbReference type="Gene3D" id="3.20.20.80">
    <property type="entry name" value="Glycosidases"/>
    <property type="match status" value="1"/>
</dbReference>
<dbReference type="GO" id="GO:0004348">
    <property type="term" value="F:glucosylceramidase activity"/>
    <property type="evidence" value="ECO:0007669"/>
    <property type="project" value="InterPro"/>
</dbReference>
<dbReference type="PANTHER" id="PTHR11069:SF23">
    <property type="entry name" value="LYSOSOMAL ACID GLUCOSYLCERAMIDASE"/>
    <property type="match status" value="1"/>
</dbReference>
<evidence type="ECO:0000259" key="5">
    <source>
        <dbReference type="Pfam" id="PF02055"/>
    </source>
</evidence>
<evidence type="ECO:0000256" key="3">
    <source>
        <dbReference type="ARBA" id="ARBA00022801"/>
    </source>
</evidence>
<feature type="domain" description="Glycosyl hydrolase family 30 TIM-barrel" evidence="5">
    <location>
        <begin position="208"/>
        <end position="412"/>
    </location>
</feature>
<keyword evidence="2" id="KW-0732">Signal</keyword>
<keyword evidence="3 4" id="KW-0378">Hydrolase</keyword>
<organism evidence="7 8">
    <name type="scientific">Hymenobacter crusticola</name>
    <dbReference type="NCBI Taxonomy" id="1770526"/>
    <lineage>
        <taxon>Bacteria</taxon>
        <taxon>Pseudomonadati</taxon>
        <taxon>Bacteroidota</taxon>
        <taxon>Cytophagia</taxon>
        <taxon>Cytophagales</taxon>
        <taxon>Hymenobacteraceae</taxon>
        <taxon>Hymenobacter</taxon>
    </lineage>
</organism>
<evidence type="ECO:0000256" key="1">
    <source>
        <dbReference type="ARBA" id="ARBA00005382"/>
    </source>
</evidence>
<protein>
    <submittedName>
        <fullName evidence="7">Beta-glycosidase</fullName>
    </submittedName>
</protein>
<evidence type="ECO:0000256" key="4">
    <source>
        <dbReference type="RuleBase" id="RU361188"/>
    </source>
</evidence>
<comment type="caution">
    <text evidence="7">The sequence shown here is derived from an EMBL/GenBank/DDBJ whole genome shotgun (WGS) entry which is preliminary data.</text>
</comment>
<dbReference type="Gene3D" id="2.60.40.1180">
    <property type="entry name" value="Golgi alpha-mannosidase II"/>
    <property type="match status" value="1"/>
</dbReference>
<dbReference type="InterPro" id="IPR017853">
    <property type="entry name" value="GH"/>
</dbReference>
<sequence>MLASLLSCAAPKEDLAPPAASVEWVTTTPSASWVAQQGLQPTASTGAADVEVNLGQPFQTISGFGACFNELGWTSLSALNGADREKIMRELFAPGVGANFTICRMPVGANDFSRDWYSYDETPGDFALKNFSIANDEQTLIPFIKNAQQYNAALKLWASPWSPPTWMKYNKHYAAAMVKPEYRQMMPTLADNGLKPEQQGKEGTNMFIQEEKYFTTYAQYFAKFIESYQKRGITISMVMPQNEFNSAQVFPSCTWTATGLAKFVGYLGPQMQQRKVDVFFGTMERANEALVDTVLHDARSSKFIKGVGFQWAGKGAIAGIHERYPNLALYQSEQECGDGKNDWKYCVYTWDLMKHYLTSGANAYLYWNISLKKGGISRWGWSQNSLVTVDEAAKTYQFNYEYYLLKHLSHYVKPGAKRVATSGTFTNLLAFQNPDKSVVVVAQNEGNTDQTVRIKLGRQTVAPVLKANSFNTLVMKGL</sequence>
<accession>A0A243WCV5</accession>
<evidence type="ECO:0000256" key="2">
    <source>
        <dbReference type="ARBA" id="ARBA00022729"/>
    </source>
</evidence>
<dbReference type="EMBL" id="MTSE01000006">
    <property type="protein sequence ID" value="OUJ73491.1"/>
    <property type="molecule type" value="Genomic_DNA"/>
</dbReference>